<evidence type="ECO:0000256" key="5">
    <source>
        <dbReference type="ARBA" id="ARBA00023242"/>
    </source>
</evidence>
<protein>
    <recommendedName>
        <fullName evidence="6">HAT C-terminal dimerisation domain-containing protein</fullName>
    </recommendedName>
</protein>
<reference evidence="8" key="1">
    <citation type="journal article" date="2015" name="Proc. Natl. Acad. Sci. U.S.A.">
        <title>Genome sequence of the Asian Tiger mosquito, Aedes albopictus, reveals insights into its biology, genetics, and evolution.</title>
        <authorList>
            <person name="Chen X.G."/>
            <person name="Jiang X."/>
            <person name="Gu J."/>
            <person name="Xu M."/>
            <person name="Wu Y."/>
            <person name="Deng Y."/>
            <person name="Zhang C."/>
            <person name="Bonizzoni M."/>
            <person name="Dermauw W."/>
            <person name="Vontas J."/>
            <person name="Armbruster P."/>
            <person name="Huang X."/>
            <person name="Yang Y."/>
            <person name="Zhang H."/>
            <person name="He W."/>
            <person name="Peng H."/>
            <person name="Liu Y."/>
            <person name="Wu K."/>
            <person name="Chen J."/>
            <person name="Lirakis M."/>
            <person name="Topalis P."/>
            <person name="Van Leeuwen T."/>
            <person name="Hall A.B."/>
            <person name="Jiang X."/>
            <person name="Thorpe C."/>
            <person name="Mueller R.L."/>
            <person name="Sun C."/>
            <person name="Waterhouse R.M."/>
            <person name="Yan G."/>
            <person name="Tu Z.J."/>
            <person name="Fang X."/>
            <person name="James A.A."/>
        </authorList>
    </citation>
    <scope>NUCLEOTIDE SEQUENCE [LARGE SCALE GENOMIC DNA]</scope>
    <source>
        <strain evidence="8">Foshan</strain>
    </source>
</reference>
<evidence type="ECO:0000256" key="1">
    <source>
        <dbReference type="ARBA" id="ARBA00004123"/>
    </source>
</evidence>
<evidence type="ECO:0000256" key="4">
    <source>
        <dbReference type="ARBA" id="ARBA00022833"/>
    </source>
</evidence>
<keyword evidence="8" id="KW-1185">Reference proteome</keyword>
<keyword evidence="4" id="KW-0862">Zinc</keyword>
<comment type="subcellular location">
    <subcellularLocation>
        <location evidence="1">Nucleus</location>
    </subcellularLocation>
</comment>
<dbReference type="EnsemblMetazoa" id="AALFPA23_012419.R17788">
    <property type="protein sequence ID" value="AALFPA23_012419.P17788"/>
    <property type="gene ID" value="AALFPA23_012419"/>
</dbReference>
<proteinExistence type="predicted"/>
<evidence type="ECO:0000256" key="3">
    <source>
        <dbReference type="ARBA" id="ARBA00022771"/>
    </source>
</evidence>
<dbReference type="Proteomes" id="UP000069940">
    <property type="component" value="Unassembled WGS sequence"/>
</dbReference>
<name>A0ABM1YV52_AEDAL</name>
<dbReference type="Pfam" id="PF05699">
    <property type="entry name" value="Dimer_Tnp_hAT"/>
    <property type="match status" value="1"/>
</dbReference>
<evidence type="ECO:0000313" key="8">
    <source>
        <dbReference type="Proteomes" id="UP000069940"/>
    </source>
</evidence>
<sequence length="404" mass="46212">MLAAVRQLKREYELDHFSWEANESDQTEAEQVAQDLEDHKLTAALNSELQENLNLVRCAVHTLQLAILDVVNKTDEDVKKLTEVAKKCQSVKFKSAFEIQGARHPPVWGVTRWGGIYEMISCFLQQRTFFEKLAEQFPEIDLSQSWTFAEHYEEAFRPLFLCTKKMEAAHVSLSEFYLEWMIAIQKVKKLQSNPFSAPLVETLTSRLANLRGSRAFKMALYLDTRLNFAGSTLFSSDEKEEIQGYIVETWNRIKHLRSPTATTTTSEQDNSQCSLTEENENDLLLAELFGGGRMNPSMANGNNFNQQLKAIEVEPRCNFNFDVWKFWIDRKNTHPELSAVAAVVQATPSNQVSVERAFSALALVLTTIRAKLDQDTLSNILMIKLNKQIFEKVIGKLSKWNDNE</sequence>
<accession>A0ABM1YV52</accession>
<dbReference type="InterPro" id="IPR052035">
    <property type="entry name" value="ZnF_BED_domain_contain"/>
</dbReference>
<dbReference type="RefSeq" id="XP_029734458.2">
    <property type="nucleotide sequence ID" value="XM_029878598.2"/>
</dbReference>
<dbReference type="InterPro" id="IPR008906">
    <property type="entry name" value="HATC_C_dom"/>
</dbReference>
<dbReference type="PANTHER" id="PTHR46481">
    <property type="entry name" value="ZINC FINGER BED DOMAIN-CONTAINING PROTEIN 4"/>
    <property type="match status" value="1"/>
</dbReference>
<dbReference type="InterPro" id="IPR012337">
    <property type="entry name" value="RNaseH-like_sf"/>
</dbReference>
<dbReference type="SUPFAM" id="SSF53098">
    <property type="entry name" value="Ribonuclease H-like"/>
    <property type="match status" value="1"/>
</dbReference>
<evidence type="ECO:0000313" key="7">
    <source>
        <dbReference type="EnsemblMetazoa" id="AALFPA23_012419.P17788"/>
    </source>
</evidence>
<keyword evidence="5" id="KW-0539">Nucleus</keyword>
<evidence type="ECO:0000259" key="6">
    <source>
        <dbReference type="Pfam" id="PF05699"/>
    </source>
</evidence>
<evidence type="ECO:0000256" key="2">
    <source>
        <dbReference type="ARBA" id="ARBA00022723"/>
    </source>
</evidence>
<feature type="domain" description="HAT C-terminal dimerisation" evidence="6">
    <location>
        <begin position="309"/>
        <end position="384"/>
    </location>
</feature>
<keyword evidence="3" id="KW-0863">Zinc-finger</keyword>
<dbReference type="GeneID" id="109622052"/>
<keyword evidence="2" id="KW-0479">Metal-binding</keyword>
<reference evidence="7" key="2">
    <citation type="submission" date="2025-05" db="UniProtKB">
        <authorList>
            <consortium name="EnsemblMetazoa"/>
        </authorList>
    </citation>
    <scope>IDENTIFICATION</scope>
    <source>
        <strain evidence="7">Foshan</strain>
    </source>
</reference>
<organism evidence="7 8">
    <name type="scientific">Aedes albopictus</name>
    <name type="common">Asian tiger mosquito</name>
    <name type="synonym">Stegomyia albopicta</name>
    <dbReference type="NCBI Taxonomy" id="7160"/>
    <lineage>
        <taxon>Eukaryota</taxon>
        <taxon>Metazoa</taxon>
        <taxon>Ecdysozoa</taxon>
        <taxon>Arthropoda</taxon>
        <taxon>Hexapoda</taxon>
        <taxon>Insecta</taxon>
        <taxon>Pterygota</taxon>
        <taxon>Neoptera</taxon>
        <taxon>Endopterygota</taxon>
        <taxon>Diptera</taxon>
        <taxon>Nematocera</taxon>
        <taxon>Culicoidea</taxon>
        <taxon>Culicidae</taxon>
        <taxon>Culicinae</taxon>
        <taxon>Aedini</taxon>
        <taxon>Aedes</taxon>
        <taxon>Stegomyia</taxon>
    </lineage>
</organism>
<dbReference type="PANTHER" id="PTHR46481:SF10">
    <property type="entry name" value="ZINC FINGER BED DOMAIN-CONTAINING PROTEIN 39"/>
    <property type="match status" value="1"/>
</dbReference>